<keyword evidence="2" id="KW-1185">Reference proteome</keyword>
<dbReference type="EMBL" id="MLGG01000024">
    <property type="protein sequence ID" value="KAK1454951.1"/>
    <property type="molecule type" value="Genomic_DNA"/>
</dbReference>
<organism evidence="1 2">
    <name type="scientific">Colletotrichum melonis</name>
    <dbReference type="NCBI Taxonomy" id="1209925"/>
    <lineage>
        <taxon>Eukaryota</taxon>
        <taxon>Fungi</taxon>
        <taxon>Dikarya</taxon>
        <taxon>Ascomycota</taxon>
        <taxon>Pezizomycotina</taxon>
        <taxon>Sordariomycetes</taxon>
        <taxon>Hypocreomycetidae</taxon>
        <taxon>Glomerellales</taxon>
        <taxon>Glomerellaceae</taxon>
        <taxon>Colletotrichum</taxon>
        <taxon>Colletotrichum acutatum species complex</taxon>
    </lineage>
</organism>
<evidence type="ECO:0000313" key="1">
    <source>
        <dbReference type="EMBL" id="KAK1454951.1"/>
    </source>
</evidence>
<protein>
    <submittedName>
        <fullName evidence="1">Uncharacterized protein</fullName>
    </submittedName>
</protein>
<accession>A0AAI9UDE0</accession>
<gene>
    <name evidence="1" type="ORF">CMEL01_03711</name>
</gene>
<comment type="caution">
    <text evidence="1">The sequence shown here is derived from an EMBL/GenBank/DDBJ whole genome shotgun (WGS) entry which is preliminary data.</text>
</comment>
<feature type="non-terminal residue" evidence="1">
    <location>
        <position position="1"/>
    </location>
</feature>
<dbReference type="AlphaFoldDB" id="A0AAI9UDE0"/>
<name>A0AAI9UDE0_9PEZI</name>
<reference evidence="1 2" key="1">
    <citation type="submission" date="2016-10" db="EMBL/GenBank/DDBJ databases">
        <title>The genome sequence of Colletotrichum fioriniae PJ7.</title>
        <authorList>
            <person name="Baroncelli R."/>
        </authorList>
    </citation>
    <scope>NUCLEOTIDE SEQUENCE [LARGE SCALE GENOMIC DNA]</scope>
    <source>
        <strain evidence="1">Col 31</strain>
    </source>
</reference>
<evidence type="ECO:0000313" key="2">
    <source>
        <dbReference type="Proteomes" id="UP001239795"/>
    </source>
</evidence>
<proteinExistence type="predicted"/>
<sequence>ILVGVQTAKCNTKSRTVARRCRHSHNPNLIQIRTIDLSARLPASRDLHSIFRHLSPPSPIRQPSPAMLLELSKIASASSNYGQVRRQATACRRLATDADGPGVLMSQFFPASSHYPSYRGNAVSPFHRHSEAPEIERWLKA</sequence>
<dbReference type="Proteomes" id="UP001239795">
    <property type="component" value="Unassembled WGS sequence"/>
</dbReference>